<accession>A0AAN8R311</accession>
<reference evidence="2 3" key="1">
    <citation type="submission" date="2021-04" db="EMBL/GenBank/DDBJ databases">
        <authorList>
            <person name="De Guttry C."/>
            <person name="Zahm M."/>
            <person name="Klopp C."/>
            <person name="Cabau C."/>
            <person name="Louis A."/>
            <person name="Berthelot C."/>
            <person name="Parey E."/>
            <person name="Roest Crollius H."/>
            <person name="Montfort J."/>
            <person name="Robinson-Rechavi M."/>
            <person name="Bucao C."/>
            <person name="Bouchez O."/>
            <person name="Gislard M."/>
            <person name="Lluch J."/>
            <person name="Milhes M."/>
            <person name="Lampietro C."/>
            <person name="Lopez Roques C."/>
            <person name="Donnadieu C."/>
            <person name="Braasch I."/>
            <person name="Desvignes T."/>
            <person name="Postlethwait J."/>
            <person name="Bobe J."/>
            <person name="Wedekind C."/>
            <person name="Guiguen Y."/>
        </authorList>
    </citation>
    <scope>NUCLEOTIDE SEQUENCE [LARGE SCALE GENOMIC DNA]</scope>
    <source>
        <strain evidence="2">Cs_M1</strain>
        <tissue evidence="2">Blood</tissue>
    </source>
</reference>
<evidence type="ECO:0000313" key="3">
    <source>
        <dbReference type="Proteomes" id="UP001356427"/>
    </source>
</evidence>
<gene>
    <name evidence="2" type="ORF">J4Q44_G00077030</name>
</gene>
<evidence type="ECO:0000256" key="1">
    <source>
        <dbReference type="SAM" id="SignalP"/>
    </source>
</evidence>
<dbReference type="AlphaFoldDB" id="A0AAN8R311"/>
<name>A0AAN8R311_9TELE</name>
<dbReference type="EMBL" id="JAGTTL010000005">
    <property type="protein sequence ID" value="KAK6322911.1"/>
    <property type="molecule type" value="Genomic_DNA"/>
</dbReference>
<evidence type="ECO:0000313" key="2">
    <source>
        <dbReference type="EMBL" id="KAK6322911.1"/>
    </source>
</evidence>
<keyword evidence="3" id="KW-1185">Reference proteome</keyword>
<feature type="signal peptide" evidence="1">
    <location>
        <begin position="1"/>
        <end position="26"/>
    </location>
</feature>
<sequence length="129" mass="14904">MYGKSAWKKCFYVCRLFSLLPSVAEGKIGENCYAFWSSPLSYKKNNVLELNWVKDHTFQNTTVYCSQSDSLHENIKLFKSSHVLTRGHVFHYQQEYWQSSMPSSNGLNSSMSSSFVVTSVRTGQEFYLL</sequence>
<comment type="caution">
    <text evidence="2">The sequence shown here is derived from an EMBL/GenBank/DDBJ whole genome shotgun (WGS) entry which is preliminary data.</text>
</comment>
<feature type="chain" id="PRO_5043012210" evidence="1">
    <location>
        <begin position="27"/>
        <end position="129"/>
    </location>
</feature>
<organism evidence="2 3">
    <name type="scientific">Coregonus suidteri</name>
    <dbReference type="NCBI Taxonomy" id="861788"/>
    <lineage>
        <taxon>Eukaryota</taxon>
        <taxon>Metazoa</taxon>
        <taxon>Chordata</taxon>
        <taxon>Craniata</taxon>
        <taxon>Vertebrata</taxon>
        <taxon>Euteleostomi</taxon>
        <taxon>Actinopterygii</taxon>
        <taxon>Neopterygii</taxon>
        <taxon>Teleostei</taxon>
        <taxon>Protacanthopterygii</taxon>
        <taxon>Salmoniformes</taxon>
        <taxon>Salmonidae</taxon>
        <taxon>Coregoninae</taxon>
        <taxon>Coregonus</taxon>
    </lineage>
</organism>
<proteinExistence type="predicted"/>
<protein>
    <submittedName>
        <fullName evidence="2">Uncharacterized protein</fullName>
    </submittedName>
</protein>
<dbReference type="Proteomes" id="UP001356427">
    <property type="component" value="Unassembled WGS sequence"/>
</dbReference>
<keyword evidence="1" id="KW-0732">Signal</keyword>